<dbReference type="EMBL" id="CCAG010001648">
    <property type="status" value="NOT_ANNOTATED_CDS"/>
    <property type="molecule type" value="Genomic_DNA"/>
</dbReference>
<feature type="region of interest" description="Disordered" evidence="1">
    <location>
        <begin position="277"/>
        <end position="298"/>
    </location>
</feature>
<feature type="region of interest" description="Disordered" evidence="1">
    <location>
        <begin position="166"/>
        <end position="188"/>
    </location>
</feature>
<sequence length="486" mass="54639">MSEEQQEQQQQQQQQQQQKQQQQQHKSPRNANSSSNATISTSRKSNIYEMRNHDYVSRLVAATPPYLYSAPMGPNNFFSDMLRSLVAARNQENVRNLQLQQTAALVRRPRKRSWSQHRSFFRENDMKISEKPNTQLKNVSMESNTNEKPLELTTNKPYLQQLANKHRKIEQGSNSKDQNSCKPSLTLTKNNENDHIIESTELSIAEGGAVDTLIQSTPPAASLLSQDLVLPPPPPIWYPSLYTPYGVDPLHFFIDLRVSGHIYDRKKENVSPFTNADNGCNSVRSDETSNTSSITQGNILSNKHRHGSAFTVPTPRSFDSKTIECLPSRTQCSDAMNLSSSVAAEVTNKFQSYAKYYDFGESKENQPNISKCNANYMLQQLPRLYGQFAARDFFAHSQNDIAAQTCTAADNSNSHDNDNKSEADCDADSDCRTSVENGNDNDGDVGPNCNRERDIDVEIVDSIKYRTDGDSSRCSSPDEMAVTHID</sequence>
<dbReference type="EnsemblMetazoa" id="GMOY002357-RA">
    <property type="protein sequence ID" value="GMOY002357-PA"/>
    <property type="gene ID" value="GMOY002357"/>
</dbReference>
<feature type="region of interest" description="Disordered" evidence="1">
    <location>
        <begin position="467"/>
        <end position="486"/>
    </location>
</feature>
<feature type="compositionally biased region" description="Polar residues" evidence="1">
    <location>
        <begin position="171"/>
        <end position="188"/>
    </location>
</feature>
<dbReference type="AlphaFoldDB" id="A0A1B0FFH6"/>
<feature type="compositionally biased region" description="Basic and acidic residues" evidence="1">
    <location>
        <begin position="413"/>
        <end position="429"/>
    </location>
</feature>
<evidence type="ECO:0000313" key="3">
    <source>
        <dbReference type="Proteomes" id="UP000092444"/>
    </source>
</evidence>
<dbReference type="PhylomeDB" id="A0A1B0FFH6"/>
<feature type="compositionally biased region" description="Low complexity" evidence="1">
    <location>
        <begin position="437"/>
        <end position="449"/>
    </location>
</feature>
<reference evidence="2" key="1">
    <citation type="submission" date="2020-05" db="UniProtKB">
        <authorList>
            <consortium name="EnsemblMetazoa"/>
        </authorList>
    </citation>
    <scope>IDENTIFICATION</scope>
    <source>
        <strain evidence="2">Yale</strain>
    </source>
</reference>
<proteinExistence type="predicted"/>
<feature type="region of interest" description="Disordered" evidence="1">
    <location>
        <begin position="434"/>
        <end position="453"/>
    </location>
</feature>
<organism evidence="2 3">
    <name type="scientific">Glossina morsitans morsitans</name>
    <name type="common">Savannah tsetse fly</name>
    <dbReference type="NCBI Taxonomy" id="37546"/>
    <lineage>
        <taxon>Eukaryota</taxon>
        <taxon>Metazoa</taxon>
        <taxon>Ecdysozoa</taxon>
        <taxon>Arthropoda</taxon>
        <taxon>Hexapoda</taxon>
        <taxon>Insecta</taxon>
        <taxon>Pterygota</taxon>
        <taxon>Neoptera</taxon>
        <taxon>Endopterygota</taxon>
        <taxon>Diptera</taxon>
        <taxon>Brachycera</taxon>
        <taxon>Muscomorpha</taxon>
        <taxon>Hippoboscoidea</taxon>
        <taxon>Glossinidae</taxon>
        <taxon>Glossina</taxon>
    </lineage>
</organism>
<feature type="compositionally biased region" description="Low complexity" evidence="1">
    <location>
        <begin position="7"/>
        <end position="42"/>
    </location>
</feature>
<dbReference type="Proteomes" id="UP000092444">
    <property type="component" value="Unassembled WGS sequence"/>
</dbReference>
<accession>A0A1B0FFH6</accession>
<name>A0A1B0FFH6_GLOMM</name>
<evidence type="ECO:0000256" key="1">
    <source>
        <dbReference type="SAM" id="MobiDB-lite"/>
    </source>
</evidence>
<feature type="region of interest" description="Disordered" evidence="1">
    <location>
        <begin position="409"/>
        <end position="429"/>
    </location>
</feature>
<protein>
    <submittedName>
        <fullName evidence="2">Uncharacterized protein</fullName>
    </submittedName>
</protein>
<evidence type="ECO:0000313" key="2">
    <source>
        <dbReference type="EnsemblMetazoa" id="GMOY002357-PA"/>
    </source>
</evidence>
<keyword evidence="3" id="KW-1185">Reference proteome</keyword>
<feature type="region of interest" description="Disordered" evidence="1">
    <location>
        <begin position="1"/>
        <end position="45"/>
    </location>
</feature>
<dbReference type="VEuPathDB" id="VectorBase:GMOY002357"/>